<dbReference type="EMBL" id="BAAAPE010000012">
    <property type="protein sequence ID" value="GAA2084339.1"/>
    <property type="molecule type" value="Genomic_DNA"/>
</dbReference>
<evidence type="ECO:0000259" key="2">
    <source>
        <dbReference type="SMART" id="SM00822"/>
    </source>
</evidence>
<evidence type="ECO:0000313" key="4">
    <source>
        <dbReference type="Proteomes" id="UP001500016"/>
    </source>
</evidence>
<sequence length="251" mass="26185">MSAVTAGKLPVALVSGGSRGIGRAAALRLARDGHAISFCYRSDESSAEALGKELDAIGVEWLPQRLDISDPEGVRAWVARTEKELGPISVAVASAGVTRDKPLLMMSDSDWQEVIDTNLDGVAHVLRSVLFPMVKRKAGSIITLSSISGVYGNPGQGNYSASKAGIIALTRALGKEVGKYGIRANAVAPGMIETDMTGVLGETARRRALDAIPLGRFGTAEEVAEAVSFLASDKSAYMTGSVLQIDGGIVL</sequence>
<dbReference type="InterPro" id="IPR057326">
    <property type="entry name" value="KR_dom"/>
</dbReference>
<organism evidence="3 4">
    <name type="scientific">Streptomyces albiaxialis</name>
    <dbReference type="NCBI Taxonomy" id="329523"/>
    <lineage>
        <taxon>Bacteria</taxon>
        <taxon>Bacillati</taxon>
        <taxon>Actinomycetota</taxon>
        <taxon>Actinomycetes</taxon>
        <taxon>Kitasatosporales</taxon>
        <taxon>Streptomycetaceae</taxon>
        <taxon>Streptomyces</taxon>
    </lineage>
</organism>
<dbReference type="Proteomes" id="UP001500016">
    <property type="component" value="Unassembled WGS sequence"/>
</dbReference>
<accession>A0ABP5HS10</accession>
<dbReference type="InterPro" id="IPR050259">
    <property type="entry name" value="SDR"/>
</dbReference>
<dbReference type="PANTHER" id="PTHR42879:SF2">
    <property type="entry name" value="3-OXOACYL-[ACYL-CARRIER-PROTEIN] REDUCTASE FABG"/>
    <property type="match status" value="1"/>
</dbReference>
<proteinExistence type="inferred from homology"/>
<reference evidence="4" key="1">
    <citation type="journal article" date="2019" name="Int. J. Syst. Evol. Microbiol.">
        <title>The Global Catalogue of Microorganisms (GCM) 10K type strain sequencing project: providing services to taxonomists for standard genome sequencing and annotation.</title>
        <authorList>
            <consortium name="The Broad Institute Genomics Platform"/>
            <consortium name="The Broad Institute Genome Sequencing Center for Infectious Disease"/>
            <person name="Wu L."/>
            <person name="Ma J."/>
        </authorList>
    </citation>
    <scope>NUCLEOTIDE SEQUENCE [LARGE SCALE GENOMIC DNA]</scope>
    <source>
        <strain evidence="4">JCM 15478</strain>
    </source>
</reference>
<dbReference type="InterPro" id="IPR002347">
    <property type="entry name" value="SDR_fam"/>
</dbReference>
<dbReference type="PRINTS" id="PR00081">
    <property type="entry name" value="GDHRDH"/>
</dbReference>
<dbReference type="PANTHER" id="PTHR42879">
    <property type="entry name" value="3-OXOACYL-(ACYL-CARRIER-PROTEIN) REDUCTASE"/>
    <property type="match status" value="1"/>
</dbReference>
<feature type="domain" description="Ketoreductase" evidence="2">
    <location>
        <begin position="10"/>
        <end position="190"/>
    </location>
</feature>
<dbReference type="InterPro" id="IPR036291">
    <property type="entry name" value="NAD(P)-bd_dom_sf"/>
</dbReference>
<dbReference type="SUPFAM" id="SSF51735">
    <property type="entry name" value="NAD(P)-binding Rossmann-fold domains"/>
    <property type="match status" value="1"/>
</dbReference>
<dbReference type="RefSeq" id="WP_344531042.1">
    <property type="nucleotide sequence ID" value="NZ_BAAAPE010000012.1"/>
</dbReference>
<protein>
    <submittedName>
        <fullName evidence="3">3-oxoacyl-[acyl-carrier-protein] reductase</fullName>
    </submittedName>
</protein>
<comment type="similarity">
    <text evidence="1">Belongs to the short-chain dehydrogenases/reductases (SDR) family.</text>
</comment>
<dbReference type="SMART" id="SM00822">
    <property type="entry name" value="PKS_KR"/>
    <property type="match status" value="1"/>
</dbReference>
<dbReference type="NCBIfam" id="NF009466">
    <property type="entry name" value="PRK12826.1-2"/>
    <property type="match status" value="1"/>
</dbReference>
<name>A0ABP5HS10_9ACTN</name>
<dbReference type="Gene3D" id="3.40.50.720">
    <property type="entry name" value="NAD(P)-binding Rossmann-like Domain"/>
    <property type="match status" value="1"/>
</dbReference>
<dbReference type="PROSITE" id="PS00061">
    <property type="entry name" value="ADH_SHORT"/>
    <property type="match status" value="1"/>
</dbReference>
<dbReference type="Pfam" id="PF13561">
    <property type="entry name" value="adh_short_C2"/>
    <property type="match status" value="1"/>
</dbReference>
<evidence type="ECO:0000313" key="3">
    <source>
        <dbReference type="EMBL" id="GAA2084339.1"/>
    </source>
</evidence>
<keyword evidence="4" id="KW-1185">Reference proteome</keyword>
<dbReference type="InterPro" id="IPR020904">
    <property type="entry name" value="Sc_DH/Rdtase_CS"/>
</dbReference>
<comment type="caution">
    <text evidence="3">The sequence shown here is derived from an EMBL/GenBank/DDBJ whole genome shotgun (WGS) entry which is preliminary data.</text>
</comment>
<gene>
    <name evidence="3" type="primary">fabG_4</name>
    <name evidence="3" type="ORF">GCM10009801_45420</name>
</gene>
<dbReference type="PRINTS" id="PR00080">
    <property type="entry name" value="SDRFAMILY"/>
</dbReference>
<evidence type="ECO:0000256" key="1">
    <source>
        <dbReference type="ARBA" id="ARBA00006484"/>
    </source>
</evidence>